<protein>
    <submittedName>
        <fullName evidence="2">Uncharacterized protein</fullName>
    </submittedName>
</protein>
<keyword evidence="3" id="KW-1185">Reference proteome</keyword>
<evidence type="ECO:0000313" key="2">
    <source>
        <dbReference type="EMBL" id="TQV73899.1"/>
    </source>
</evidence>
<keyword evidence="1" id="KW-0812">Transmembrane</keyword>
<dbReference type="RefSeq" id="WP_142942606.1">
    <property type="nucleotide sequence ID" value="NZ_VIKR01000003.1"/>
</dbReference>
<dbReference type="EMBL" id="VIKR01000003">
    <property type="protein sequence ID" value="TQV73899.1"/>
    <property type="molecule type" value="Genomic_DNA"/>
</dbReference>
<name>A0A545T9L6_9GAMM</name>
<dbReference type="OrthoDB" id="5953407at2"/>
<proteinExistence type="predicted"/>
<organism evidence="2 3">
    <name type="scientific">Aliikangiella marina</name>
    <dbReference type="NCBI Taxonomy" id="1712262"/>
    <lineage>
        <taxon>Bacteria</taxon>
        <taxon>Pseudomonadati</taxon>
        <taxon>Pseudomonadota</taxon>
        <taxon>Gammaproteobacteria</taxon>
        <taxon>Oceanospirillales</taxon>
        <taxon>Pleioneaceae</taxon>
        <taxon>Aliikangiella</taxon>
    </lineage>
</organism>
<sequence length="122" mass="14333">MTDTLGHSFGFNFVFFSLLFFVFVPMIATRLRIKMFQQYCDSWLKNNGYNYTQITPEPHLLSKGKLRWLVSDAQLVFSIKNCEKEEFWFACGSWLLGPITKQVKVYKVNEKDVLIIDKFKAS</sequence>
<feature type="transmembrane region" description="Helical" evidence="1">
    <location>
        <begin position="6"/>
        <end position="28"/>
    </location>
</feature>
<dbReference type="AlphaFoldDB" id="A0A545T9L6"/>
<evidence type="ECO:0000256" key="1">
    <source>
        <dbReference type="SAM" id="Phobius"/>
    </source>
</evidence>
<dbReference type="Proteomes" id="UP000317839">
    <property type="component" value="Unassembled WGS sequence"/>
</dbReference>
<accession>A0A545T9L6</accession>
<evidence type="ECO:0000313" key="3">
    <source>
        <dbReference type="Proteomes" id="UP000317839"/>
    </source>
</evidence>
<reference evidence="2 3" key="1">
    <citation type="submission" date="2019-06" db="EMBL/GenBank/DDBJ databases">
        <title>Draft genome of Aliikangiella marina GYP-15.</title>
        <authorList>
            <person name="Wang G."/>
        </authorList>
    </citation>
    <scope>NUCLEOTIDE SEQUENCE [LARGE SCALE GENOMIC DNA]</scope>
    <source>
        <strain evidence="2 3">GYP-15</strain>
    </source>
</reference>
<gene>
    <name evidence="2" type="ORF">FLL45_13625</name>
</gene>
<comment type="caution">
    <text evidence="2">The sequence shown here is derived from an EMBL/GenBank/DDBJ whole genome shotgun (WGS) entry which is preliminary data.</text>
</comment>
<keyword evidence="1" id="KW-0472">Membrane</keyword>
<keyword evidence="1" id="KW-1133">Transmembrane helix</keyword>